<evidence type="ECO:0000313" key="2">
    <source>
        <dbReference type="EMBL" id="SPJ27990.1"/>
    </source>
</evidence>
<accession>A0A2R8C6E0</accession>
<dbReference type="AlphaFoldDB" id="A0A2R8C6E0"/>
<keyword evidence="3" id="KW-1185">Reference proteome</keyword>
<evidence type="ECO:0000313" key="3">
    <source>
        <dbReference type="Proteomes" id="UP000244898"/>
    </source>
</evidence>
<feature type="domain" description="Glycosyl transferase family 28 C-terminal" evidence="1">
    <location>
        <begin position="3"/>
        <end position="128"/>
    </location>
</feature>
<dbReference type="Gene3D" id="3.40.50.2000">
    <property type="entry name" value="Glycogen Phosphorylase B"/>
    <property type="match status" value="1"/>
</dbReference>
<proteinExistence type="predicted"/>
<gene>
    <name evidence="2" type="ORF">TRM7615_01485</name>
</gene>
<dbReference type="InterPro" id="IPR007235">
    <property type="entry name" value="Glyco_trans_28_C"/>
</dbReference>
<reference evidence="3" key="1">
    <citation type="submission" date="2018-03" db="EMBL/GenBank/DDBJ databases">
        <authorList>
            <person name="Rodrigo-Torres L."/>
            <person name="Arahal R. D."/>
            <person name="Lucena T."/>
        </authorList>
    </citation>
    <scope>NUCLEOTIDE SEQUENCE [LARGE SCALE GENOMIC DNA]</scope>
    <source>
        <strain evidence="3">CECT 7615</strain>
    </source>
</reference>
<protein>
    <recommendedName>
        <fullName evidence="1">Glycosyl transferase family 28 C-terminal domain-containing protein</fullName>
    </recommendedName>
</protein>
<dbReference type="RefSeq" id="WP_165821385.1">
    <property type="nucleotide sequence ID" value="NZ_ONZG01000003.1"/>
</dbReference>
<dbReference type="EMBL" id="ONZG01000003">
    <property type="protein sequence ID" value="SPJ27990.1"/>
    <property type="molecule type" value="Genomic_DNA"/>
</dbReference>
<dbReference type="Proteomes" id="UP000244898">
    <property type="component" value="Unassembled WGS sequence"/>
</dbReference>
<name>A0A2R8C6E0_9RHOB</name>
<dbReference type="SUPFAM" id="SSF53756">
    <property type="entry name" value="UDP-Glycosyltransferase/glycogen phosphorylase"/>
    <property type="match status" value="1"/>
</dbReference>
<dbReference type="GO" id="GO:0016758">
    <property type="term" value="F:hexosyltransferase activity"/>
    <property type="evidence" value="ECO:0007669"/>
    <property type="project" value="InterPro"/>
</dbReference>
<sequence>MIFATVGTQLPFRRMLHALDDWAGSNPGVPVLAQTGDGQCAFHHMETVEHLGQREFRQRFKAAKLIVAHAGMGTILSAAELGKPIVLMPRRSEFGEHRNDHQLDTAQEMMRLSNVTVANDAEALHETLDWYARYAFEVEMMPIQPDGAKLEPLLDVIRTFVWGGHEEQQQVSSNNAARSL</sequence>
<evidence type="ECO:0000259" key="1">
    <source>
        <dbReference type="Pfam" id="PF04101"/>
    </source>
</evidence>
<organism evidence="2 3">
    <name type="scientific">Falsiruegeria mediterranea M17</name>
    <dbReference type="NCBI Taxonomy" id="1200281"/>
    <lineage>
        <taxon>Bacteria</taxon>
        <taxon>Pseudomonadati</taxon>
        <taxon>Pseudomonadota</taxon>
        <taxon>Alphaproteobacteria</taxon>
        <taxon>Rhodobacterales</taxon>
        <taxon>Roseobacteraceae</taxon>
        <taxon>Falsiruegeria</taxon>
    </lineage>
</organism>
<dbReference type="Pfam" id="PF04101">
    <property type="entry name" value="Glyco_tran_28_C"/>
    <property type="match status" value="1"/>
</dbReference>